<keyword evidence="4" id="KW-0547">Nucleotide-binding</keyword>
<evidence type="ECO:0000256" key="2">
    <source>
        <dbReference type="SAM" id="MobiDB-lite"/>
    </source>
</evidence>
<dbReference type="OrthoDB" id="4206624at2"/>
<evidence type="ECO:0000313" key="4">
    <source>
        <dbReference type="EMBL" id="PYC82603.1"/>
    </source>
</evidence>
<reference evidence="4 5" key="1">
    <citation type="submission" date="2018-03" db="EMBL/GenBank/DDBJ databases">
        <title>Bioinformatic expansion and discovery of thiopeptide antibiotics.</title>
        <authorList>
            <person name="Schwalen C.J."/>
            <person name="Hudson G.A."/>
            <person name="Mitchell D.A."/>
        </authorList>
    </citation>
    <scope>NUCLEOTIDE SEQUENCE [LARGE SCALE GENOMIC DNA]</scope>
    <source>
        <strain evidence="4 5">ATCC 21389</strain>
    </source>
</reference>
<feature type="region of interest" description="Disordered" evidence="2">
    <location>
        <begin position="147"/>
        <end position="180"/>
    </location>
</feature>
<dbReference type="Gene3D" id="3.30.565.10">
    <property type="entry name" value="Histidine kinase-like ATPase, C-terminal domain"/>
    <property type="match status" value="1"/>
</dbReference>
<dbReference type="RefSeq" id="WP_110667794.1">
    <property type="nucleotide sequence ID" value="NZ_PYBW01000030.1"/>
</dbReference>
<keyword evidence="5" id="KW-1185">Reference proteome</keyword>
<dbReference type="EMBL" id="PYBW01000030">
    <property type="protein sequence ID" value="PYC82603.1"/>
    <property type="molecule type" value="Genomic_DNA"/>
</dbReference>
<protein>
    <submittedName>
        <fullName evidence="4">ATP-binding protein</fullName>
    </submittedName>
</protein>
<dbReference type="PANTHER" id="PTHR35526">
    <property type="entry name" value="ANTI-SIGMA-F FACTOR RSBW-RELATED"/>
    <property type="match status" value="1"/>
</dbReference>
<dbReference type="SUPFAM" id="SSF55874">
    <property type="entry name" value="ATPase domain of HSP90 chaperone/DNA topoisomerase II/histidine kinase"/>
    <property type="match status" value="1"/>
</dbReference>
<dbReference type="AlphaFoldDB" id="A0A2V4PC82"/>
<keyword evidence="1" id="KW-0418">Kinase</keyword>
<evidence type="ECO:0000259" key="3">
    <source>
        <dbReference type="Pfam" id="PF13581"/>
    </source>
</evidence>
<organism evidence="4 5">
    <name type="scientific">Streptomyces tateyamensis</name>
    <dbReference type="NCBI Taxonomy" id="565073"/>
    <lineage>
        <taxon>Bacteria</taxon>
        <taxon>Bacillati</taxon>
        <taxon>Actinomycetota</taxon>
        <taxon>Actinomycetes</taxon>
        <taxon>Kitasatosporales</taxon>
        <taxon>Streptomycetaceae</taxon>
        <taxon>Streptomyces</taxon>
    </lineage>
</organism>
<keyword evidence="4" id="KW-0067">ATP-binding</keyword>
<comment type="caution">
    <text evidence="4">The sequence shown here is derived from an EMBL/GenBank/DDBJ whole genome shotgun (WGS) entry which is preliminary data.</text>
</comment>
<proteinExistence type="predicted"/>
<gene>
    <name evidence="4" type="ORF">C7C46_09580</name>
</gene>
<keyword evidence="1" id="KW-0808">Transferase</keyword>
<sequence length="197" mass="21840">MQQVPTVLHSHLKLADTPNAASWARLHTRDVLGRWQVPPDLIDTVLLVLSELVTNAIQHPNDAKQPERLTSAVLSKVQIIGLDLQLRGPAVLVQVTDNDTRPPVPKTVDTDSERGRGLFLVEYMSSRWGYYHPTNGSKTVWAEVRPGAAAPKPRAATAREPSNRAGRPRPFKPLTDEKLPVDDPHLMGRLLVGLRQI</sequence>
<dbReference type="GO" id="GO:0004674">
    <property type="term" value="F:protein serine/threonine kinase activity"/>
    <property type="evidence" value="ECO:0007669"/>
    <property type="project" value="UniProtKB-KW"/>
</dbReference>
<evidence type="ECO:0000256" key="1">
    <source>
        <dbReference type="ARBA" id="ARBA00022527"/>
    </source>
</evidence>
<accession>A0A2V4PC82</accession>
<dbReference type="GO" id="GO:0005524">
    <property type="term" value="F:ATP binding"/>
    <property type="evidence" value="ECO:0007669"/>
    <property type="project" value="UniProtKB-KW"/>
</dbReference>
<feature type="compositionally biased region" description="Low complexity" evidence="2">
    <location>
        <begin position="147"/>
        <end position="159"/>
    </location>
</feature>
<dbReference type="InterPro" id="IPR003594">
    <property type="entry name" value="HATPase_dom"/>
</dbReference>
<dbReference type="PANTHER" id="PTHR35526:SF3">
    <property type="entry name" value="ANTI-SIGMA-F FACTOR RSBW"/>
    <property type="match status" value="1"/>
</dbReference>
<dbReference type="CDD" id="cd16936">
    <property type="entry name" value="HATPase_RsbW-like"/>
    <property type="match status" value="1"/>
</dbReference>
<keyword evidence="1" id="KW-0723">Serine/threonine-protein kinase</keyword>
<name>A0A2V4PC82_9ACTN</name>
<dbReference type="Proteomes" id="UP000248039">
    <property type="component" value="Unassembled WGS sequence"/>
</dbReference>
<feature type="domain" description="Histidine kinase/HSP90-like ATPase" evidence="3">
    <location>
        <begin position="17"/>
        <end position="141"/>
    </location>
</feature>
<evidence type="ECO:0000313" key="5">
    <source>
        <dbReference type="Proteomes" id="UP000248039"/>
    </source>
</evidence>
<dbReference type="InterPro" id="IPR050267">
    <property type="entry name" value="Anti-sigma-factor_SerPK"/>
</dbReference>
<dbReference type="InterPro" id="IPR036890">
    <property type="entry name" value="HATPase_C_sf"/>
</dbReference>
<dbReference type="Pfam" id="PF13581">
    <property type="entry name" value="HATPase_c_2"/>
    <property type="match status" value="1"/>
</dbReference>